<sequence length="282" mass="31746">MEYDTKALASEALSSWETNAVYWDEGVGADGNKYWKSLQEPSLRRLLGDHLEGARALDLATANGLTARWLINNGCISVLATDGTEAMLEQAKKRASTNDEKFRIEYEQLDVTSPTAFEKLLEDPHTAGAFDIVLINMAIMDIANIEPLAEALPRLLKPDGVFVATVLHPVFFTSRATRQIEVSEYDSDITGKARTVRAKVIRDYLHIPPYRGVALYGQPAPQVYFHRPMHELFGIFFRAGLVMDQFEEPAFTEENEVKERIESHANFTQLPAILSFRLRKLA</sequence>
<feature type="domain" description="Methyltransferase type 11" evidence="1">
    <location>
        <begin position="57"/>
        <end position="163"/>
    </location>
</feature>
<dbReference type="Gene3D" id="3.40.50.150">
    <property type="entry name" value="Vaccinia Virus protein VP39"/>
    <property type="match status" value="1"/>
</dbReference>
<dbReference type="RefSeq" id="XP_045960509.1">
    <property type="nucleotide sequence ID" value="XM_046105644.1"/>
</dbReference>
<evidence type="ECO:0000259" key="1">
    <source>
        <dbReference type="Pfam" id="PF08241"/>
    </source>
</evidence>
<dbReference type="GeneID" id="70134535"/>
<dbReference type="GO" id="GO:0008757">
    <property type="term" value="F:S-adenosylmethionine-dependent methyltransferase activity"/>
    <property type="evidence" value="ECO:0007669"/>
    <property type="project" value="InterPro"/>
</dbReference>
<dbReference type="Pfam" id="PF08241">
    <property type="entry name" value="Methyltransf_11"/>
    <property type="match status" value="1"/>
</dbReference>
<protein>
    <submittedName>
        <fullName evidence="2">S-adenosyl-L-methionine-dependent methyltransferase</fullName>
    </submittedName>
</protein>
<keyword evidence="2" id="KW-0808">Transferase</keyword>
<dbReference type="CDD" id="cd02440">
    <property type="entry name" value="AdoMet_MTases"/>
    <property type="match status" value="1"/>
</dbReference>
<dbReference type="Proteomes" id="UP000758603">
    <property type="component" value="Unassembled WGS sequence"/>
</dbReference>
<dbReference type="InterPro" id="IPR013216">
    <property type="entry name" value="Methyltransf_11"/>
</dbReference>
<keyword evidence="2" id="KW-0489">Methyltransferase</keyword>
<dbReference type="EMBL" id="JAGPXC010000002">
    <property type="protein sequence ID" value="KAH6656275.1"/>
    <property type="molecule type" value="Genomic_DNA"/>
</dbReference>
<reference evidence="2" key="1">
    <citation type="journal article" date="2021" name="Nat. Commun.">
        <title>Genetic determinants of endophytism in the Arabidopsis root mycobiome.</title>
        <authorList>
            <person name="Mesny F."/>
            <person name="Miyauchi S."/>
            <person name="Thiergart T."/>
            <person name="Pickel B."/>
            <person name="Atanasova L."/>
            <person name="Karlsson M."/>
            <person name="Huettel B."/>
            <person name="Barry K.W."/>
            <person name="Haridas S."/>
            <person name="Chen C."/>
            <person name="Bauer D."/>
            <person name="Andreopoulos W."/>
            <person name="Pangilinan J."/>
            <person name="LaButti K."/>
            <person name="Riley R."/>
            <person name="Lipzen A."/>
            <person name="Clum A."/>
            <person name="Drula E."/>
            <person name="Henrissat B."/>
            <person name="Kohler A."/>
            <person name="Grigoriev I.V."/>
            <person name="Martin F.M."/>
            <person name="Hacquard S."/>
        </authorList>
    </citation>
    <scope>NUCLEOTIDE SEQUENCE</scope>
    <source>
        <strain evidence="2">MPI-SDFR-AT-0073</strain>
    </source>
</reference>
<dbReference type="InterPro" id="IPR029063">
    <property type="entry name" value="SAM-dependent_MTases_sf"/>
</dbReference>
<evidence type="ECO:0000313" key="2">
    <source>
        <dbReference type="EMBL" id="KAH6656275.1"/>
    </source>
</evidence>
<dbReference type="AlphaFoldDB" id="A0A9P8UP50"/>
<evidence type="ECO:0000313" key="3">
    <source>
        <dbReference type="Proteomes" id="UP000758603"/>
    </source>
</evidence>
<gene>
    <name evidence="2" type="ORF">BKA67DRAFT_634759</name>
</gene>
<comment type="caution">
    <text evidence="2">The sequence shown here is derived from an EMBL/GenBank/DDBJ whole genome shotgun (WGS) entry which is preliminary data.</text>
</comment>
<dbReference type="SUPFAM" id="SSF53335">
    <property type="entry name" value="S-adenosyl-L-methionine-dependent methyltransferases"/>
    <property type="match status" value="1"/>
</dbReference>
<accession>A0A9P8UP50</accession>
<organism evidence="2 3">
    <name type="scientific">Truncatella angustata</name>
    <dbReference type="NCBI Taxonomy" id="152316"/>
    <lineage>
        <taxon>Eukaryota</taxon>
        <taxon>Fungi</taxon>
        <taxon>Dikarya</taxon>
        <taxon>Ascomycota</taxon>
        <taxon>Pezizomycotina</taxon>
        <taxon>Sordariomycetes</taxon>
        <taxon>Xylariomycetidae</taxon>
        <taxon>Amphisphaeriales</taxon>
        <taxon>Sporocadaceae</taxon>
        <taxon>Truncatella</taxon>
    </lineage>
</organism>
<name>A0A9P8UP50_9PEZI</name>
<keyword evidence="3" id="KW-1185">Reference proteome</keyword>
<dbReference type="OrthoDB" id="6329284at2759"/>
<dbReference type="GO" id="GO:0032259">
    <property type="term" value="P:methylation"/>
    <property type="evidence" value="ECO:0007669"/>
    <property type="project" value="UniProtKB-KW"/>
</dbReference>
<proteinExistence type="predicted"/>